<name>A0A6A7AA92_9PLEO</name>
<gene>
    <name evidence="1" type="ORF">CC86DRAFT_380262</name>
</gene>
<dbReference type="EMBL" id="MU006221">
    <property type="protein sequence ID" value="KAF2829577.1"/>
    <property type="molecule type" value="Genomic_DNA"/>
</dbReference>
<evidence type="ECO:0000313" key="1">
    <source>
        <dbReference type="EMBL" id="KAF2829577.1"/>
    </source>
</evidence>
<dbReference type="Proteomes" id="UP000799424">
    <property type="component" value="Unassembled WGS sequence"/>
</dbReference>
<accession>A0A6A7AA92</accession>
<proteinExistence type="predicted"/>
<evidence type="ECO:0000313" key="2">
    <source>
        <dbReference type="Proteomes" id="UP000799424"/>
    </source>
</evidence>
<protein>
    <submittedName>
        <fullName evidence="1">Uncharacterized protein</fullName>
    </submittedName>
</protein>
<organism evidence="1 2">
    <name type="scientific">Ophiobolus disseminans</name>
    <dbReference type="NCBI Taxonomy" id="1469910"/>
    <lineage>
        <taxon>Eukaryota</taxon>
        <taxon>Fungi</taxon>
        <taxon>Dikarya</taxon>
        <taxon>Ascomycota</taxon>
        <taxon>Pezizomycotina</taxon>
        <taxon>Dothideomycetes</taxon>
        <taxon>Pleosporomycetidae</taxon>
        <taxon>Pleosporales</taxon>
        <taxon>Pleosporineae</taxon>
        <taxon>Phaeosphaeriaceae</taxon>
        <taxon>Ophiobolus</taxon>
    </lineage>
</organism>
<sequence length="143" mass="16106">MSGLPSDEELAHNKPAEYPIRFVTAERKLSMEHEQRIGPMYPTSAPIADGNFWIISCSEAQARNSRGELLVADIDVQVMSCTTIRYTMEEACKRGYTVQAYTIGDSPDTACDLFRQFEQQLEATPDMFGMPVRSALGWFSNNR</sequence>
<dbReference type="AlphaFoldDB" id="A0A6A7AA92"/>
<reference evidence="1" key="1">
    <citation type="journal article" date="2020" name="Stud. Mycol.">
        <title>101 Dothideomycetes genomes: a test case for predicting lifestyles and emergence of pathogens.</title>
        <authorList>
            <person name="Haridas S."/>
            <person name="Albert R."/>
            <person name="Binder M."/>
            <person name="Bloem J."/>
            <person name="Labutti K."/>
            <person name="Salamov A."/>
            <person name="Andreopoulos B."/>
            <person name="Baker S."/>
            <person name="Barry K."/>
            <person name="Bills G."/>
            <person name="Bluhm B."/>
            <person name="Cannon C."/>
            <person name="Castanera R."/>
            <person name="Culley D."/>
            <person name="Daum C."/>
            <person name="Ezra D."/>
            <person name="Gonzalez J."/>
            <person name="Henrissat B."/>
            <person name="Kuo A."/>
            <person name="Liang C."/>
            <person name="Lipzen A."/>
            <person name="Lutzoni F."/>
            <person name="Magnuson J."/>
            <person name="Mondo S."/>
            <person name="Nolan M."/>
            <person name="Ohm R."/>
            <person name="Pangilinan J."/>
            <person name="Park H.-J."/>
            <person name="Ramirez L."/>
            <person name="Alfaro M."/>
            <person name="Sun H."/>
            <person name="Tritt A."/>
            <person name="Yoshinaga Y."/>
            <person name="Zwiers L.-H."/>
            <person name="Turgeon B."/>
            <person name="Goodwin S."/>
            <person name="Spatafora J."/>
            <person name="Crous P."/>
            <person name="Grigoriev I."/>
        </authorList>
    </citation>
    <scope>NUCLEOTIDE SEQUENCE</scope>
    <source>
        <strain evidence="1">CBS 113818</strain>
    </source>
</reference>
<keyword evidence="2" id="KW-1185">Reference proteome</keyword>